<dbReference type="Proteomes" id="UP000239747">
    <property type="component" value="Unassembled WGS sequence"/>
</dbReference>
<evidence type="ECO:0008006" key="6">
    <source>
        <dbReference type="Google" id="ProtNLM"/>
    </source>
</evidence>
<organism evidence="4 5">
    <name type="scientific">Nonlabens arenilitoris</name>
    <dbReference type="NCBI Taxonomy" id="1217969"/>
    <lineage>
        <taxon>Bacteria</taxon>
        <taxon>Pseudomonadati</taxon>
        <taxon>Bacteroidota</taxon>
        <taxon>Flavobacteriia</taxon>
        <taxon>Flavobacteriales</taxon>
        <taxon>Flavobacteriaceae</taxon>
        <taxon>Nonlabens</taxon>
    </lineage>
</organism>
<dbReference type="NCBIfam" id="TIGR03803">
    <property type="entry name" value="Gloeo_Verruco"/>
    <property type="match status" value="1"/>
</dbReference>
<dbReference type="Gene3D" id="2.60.40.10">
    <property type="entry name" value="Immunoglobulins"/>
    <property type="match status" value="1"/>
</dbReference>
<evidence type="ECO:0000313" key="5">
    <source>
        <dbReference type="Proteomes" id="UP000239747"/>
    </source>
</evidence>
<dbReference type="InterPro" id="IPR013783">
    <property type="entry name" value="Ig-like_fold"/>
</dbReference>
<keyword evidence="1" id="KW-0732">Signal</keyword>
<reference evidence="4 5" key="1">
    <citation type="submission" date="2017-01" db="EMBL/GenBank/DDBJ databases">
        <title>Trade-off between light-utilization and light-protection in marine flavobacteria.</title>
        <authorList>
            <person name="Kumagai Y."/>
            <person name="Yoshizawa S."/>
            <person name="Kogure K."/>
            <person name="Iwasaki W."/>
        </authorList>
    </citation>
    <scope>NUCLEOTIDE SEQUENCE [LARGE SCALE GENOMIC DNA]</scope>
    <source>
        <strain evidence="4 5">KCTC 32109</strain>
    </source>
</reference>
<dbReference type="SUPFAM" id="SSF50965">
    <property type="entry name" value="Galactose oxidase, central domain"/>
    <property type="match status" value="1"/>
</dbReference>
<dbReference type="NCBIfam" id="TIGR04183">
    <property type="entry name" value="Por_Secre_tail"/>
    <property type="match status" value="1"/>
</dbReference>
<dbReference type="SMART" id="SM00060">
    <property type="entry name" value="FN3"/>
    <property type="match status" value="1"/>
</dbReference>
<dbReference type="InterPro" id="IPR036116">
    <property type="entry name" value="FN3_sf"/>
</dbReference>
<dbReference type="InterPro" id="IPR001322">
    <property type="entry name" value="Lamin_tail_dom"/>
</dbReference>
<proteinExistence type="predicted"/>
<dbReference type="InterPro" id="IPR022519">
    <property type="entry name" value="Gloeo/Verruco_rpt"/>
</dbReference>
<evidence type="ECO:0000259" key="2">
    <source>
        <dbReference type="PROSITE" id="PS50853"/>
    </source>
</evidence>
<dbReference type="PROSITE" id="PS51841">
    <property type="entry name" value="LTD"/>
    <property type="match status" value="1"/>
</dbReference>
<dbReference type="EMBL" id="MTPW01000001">
    <property type="protein sequence ID" value="PQJ31742.1"/>
    <property type="molecule type" value="Genomic_DNA"/>
</dbReference>
<evidence type="ECO:0000313" key="4">
    <source>
        <dbReference type="EMBL" id="PQJ31742.1"/>
    </source>
</evidence>
<dbReference type="InterPro" id="IPR015915">
    <property type="entry name" value="Kelch-typ_b-propeller"/>
</dbReference>
<dbReference type="CDD" id="cd00063">
    <property type="entry name" value="FN3"/>
    <property type="match status" value="1"/>
</dbReference>
<dbReference type="SUPFAM" id="SSF49265">
    <property type="entry name" value="Fibronectin type III"/>
    <property type="match status" value="1"/>
</dbReference>
<keyword evidence="5" id="KW-1185">Reference proteome</keyword>
<dbReference type="Pfam" id="PF18962">
    <property type="entry name" value="Por_Secre_tail"/>
    <property type="match status" value="1"/>
</dbReference>
<name>A0A2S7UBW7_9FLAO</name>
<dbReference type="Pfam" id="PF00041">
    <property type="entry name" value="fn3"/>
    <property type="match status" value="1"/>
</dbReference>
<dbReference type="RefSeq" id="WP_105070855.1">
    <property type="nucleotide sequence ID" value="NZ_MTPW01000001.1"/>
</dbReference>
<dbReference type="AlphaFoldDB" id="A0A2S7UBW7"/>
<accession>A0A2S7UBW7</accession>
<feature type="domain" description="Fibronectin type-III" evidence="2">
    <location>
        <begin position="752"/>
        <end position="837"/>
    </location>
</feature>
<feature type="domain" description="LTD" evidence="3">
    <location>
        <begin position="832"/>
        <end position="963"/>
    </location>
</feature>
<gene>
    <name evidence="4" type="ORF">BST92_07305</name>
</gene>
<dbReference type="InterPro" id="IPR003961">
    <property type="entry name" value="FN3_dom"/>
</dbReference>
<dbReference type="OrthoDB" id="5500612at2"/>
<comment type="caution">
    <text evidence="4">The sequence shown here is derived from an EMBL/GenBank/DDBJ whole genome shotgun (WGS) entry which is preliminary data.</text>
</comment>
<dbReference type="InterPro" id="IPR011043">
    <property type="entry name" value="Gal_Oxase/kelch_b-propeller"/>
</dbReference>
<sequence>MRIATICFFLLIGSFVFSQKYIGITEYATPLDPSHTGAILEVDNNNLTTIFDFYDNGSKVNETVTIGSKIYGFTQENGADGAGTLFEYDTITSTFIIKQHLEDASGSNNTIMRKLEVHNGLIYGIQSSLFGGYKISNYDPVTNQFSEVVNLSGTGINDIGDFVITNGKIYAINLQTPTGNNVLFSFDLTSNTLNIEHNFANATGNWCHSLLLHSNGKIYGAPISGGTNSKGVIFEFDPSSHSYSILYHLTSQNQADNLTEGPANKLYGYINPSFNNTRIYSFDLSTNSFNNLFFLPSNRQLSGNAAYFRDYNPLQYVNGKLITISRSTSNSNVLIDYEINSQQFRSRFSDVENFSIINSNELTFGNYNKLYKYDSTSGSLQSLNNVKLSTSGKIPVDIIKQNDIIFGLCTSGGILQSNYGRSLYKYDIVNNNFEVLIDFYDQPLSLPEALISGNHDELFIKLGRDELGFGNGVILKYDLINNNYSELVIPSNNNLVDNILNSEMYYLYNKLYFTGWTGGVKNLYKYENNNIVLALQNVGGYIIDDENVIYGITENGGNNNQGYLYSFNIQTEMFQVLQHSSTTIEVDNGDFSIKDSNNILVLENTNGNSPEGRVLNIDKQQNTISEIYRFDNAVKSTGFDPTKILSINDEHFIISEQTASLSSSSRSLLLKFDTFFLNSQIILDVQQNGTPPLSSTLLYEMYDGTLAFSSFDTHFDFQQQDNTAQTVFNFGNVYSFFSELIDVSPDNVIPSTPMNLQISNATSYTLDLDWDQSVDNTDIDYYLITDNFGNSYTSSDNFIVLPGLNPSTTYCFTINAIDINGNSSNASNQSCETTLASSGLSNELFFTEYIEGSSNNKALEIGNYTGNTIDLSNYSIKLASNGNNFGNEMLFPNGDSISNNDSYVIIHNSMTTSCRGNADLIMSNMTAFNGNDAIGLFKNGVLIDIIGTEGDNTTYAQNTTLIRKSTIVNPSITFNSNEWNIAPQDDCSNLGIHTITLSTDSFLNDYKVFIYPNPTNGILKIDSKNQFLSFKLYNLSGQLIKSDDISKNQLQSIDINSIPKGVYLIQLFGENGEINTLKIIKE</sequence>
<protein>
    <recommendedName>
        <fullName evidence="6">Fibronectin type-III domain-containing protein</fullName>
    </recommendedName>
</protein>
<dbReference type="Pfam" id="PF00932">
    <property type="entry name" value="LTD"/>
    <property type="match status" value="1"/>
</dbReference>
<dbReference type="InterPro" id="IPR026444">
    <property type="entry name" value="Secre_tail"/>
</dbReference>
<dbReference type="Gene3D" id="2.120.10.80">
    <property type="entry name" value="Kelch-type beta propeller"/>
    <property type="match status" value="1"/>
</dbReference>
<evidence type="ECO:0000259" key="3">
    <source>
        <dbReference type="PROSITE" id="PS51841"/>
    </source>
</evidence>
<evidence type="ECO:0000256" key="1">
    <source>
        <dbReference type="ARBA" id="ARBA00022729"/>
    </source>
</evidence>
<dbReference type="PROSITE" id="PS50853">
    <property type="entry name" value="FN3"/>
    <property type="match status" value="1"/>
</dbReference>